<dbReference type="Proteomes" id="UP000827788">
    <property type="component" value="Segment"/>
</dbReference>
<sequence>MNLTDVNPAYAAKFLTNKTDDEARALLAALKNEEVESLYNFLVA</sequence>
<evidence type="ECO:0000313" key="2">
    <source>
        <dbReference type="Proteomes" id="UP000827788"/>
    </source>
</evidence>
<evidence type="ECO:0000313" key="1">
    <source>
        <dbReference type="EMBL" id="QZE56882.1"/>
    </source>
</evidence>
<gene>
    <name evidence="1" type="ORF">pEaSNUABM32_00009</name>
</gene>
<protein>
    <submittedName>
        <fullName evidence="1">Uncharacterized protein</fullName>
    </submittedName>
</protein>
<accession>A0AAE7XKC5</accession>
<keyword evidence="2" id="KW-1185">Reference proteome</keyword>
<organism evidence="1 2">
    <name type="scientific">Erwinia phage pEa_SNUABM_32</name>
    <dbReference type="NCBI Taxonomy" id="2869555"/>
    <lineage>
        <taxon>Viruses</taxon>
        <taxon>Duplodnaviria</taxon>
        <taxon>Heunggongvirae</taxon>
        <taxon>Uroviricota</taxon>
        <taxon>Caudoviricetes</taxon>
        <taxon>Alexandravirus</taxon>
        <taxon>Alexandravirus SNUABM32</taxon>
    </lineage>
</organism>
<reference evidence="1 2" key="1">
    <citation type="submission" date="2021-06" db="EMBL/GenBank/DDBJ databases">
        <title>Complete genome sequence of Erwinia phage pEa_SNUABM_32.</title>
        <authorList>
            <person name="Kim S.G."/>
            <person name="Park S.C."/>
        </authorList>
    </citation>
    <scope>NUCLEOTIDE SEQUENCE [LARGE SCALE GENOMIC DNA]</scope>
</reference>
<dbReference type="EMBL" id="MZ443774">
    <property type="protein sequence ID" value="QZE56882.1"/>
    <property type="molecule type" value="Genomic_DNA"/>
</dbReference>
<proteinExistence type="predicted"/>
<name>A0AAE7XKC5_9CAUD</name>